<feature type="domain" description="EVE" evidence="1">
    <location>
        <begin position="3"/>
        <end position="132"/>
    </location>
</feature>
<evidence type="ECO:0000313" key="3">
    <source>
        <dbReference type="Proteomes" id="UP000051269"/>
    </source>
</evidence>
<proteinExistence type="predicted"/>
<dbReference type="PANTHER" id="PTHR14087">
    <property type="entry name" value="THYMOCYTE NUCLEAR PROTEIN 1"/>
    <property type="match status" value="1"/>
</dbReference>
<evidence type="ECO:0000313" key="2">
    <source>
        <dbReference type="EMBL" id="KRO63214.1"/>
    </source>
</evidence>
<organism evidence="2 3">
    <name type="scientific">Verrucomicrobia subdivision 6 bacterium BACL9 MAG-120507-bin52</name>
    <dbReference type="NCBI Taxonomy" id="1655590"/>
    <lineage>
        <taxon>Bacteria</taxon>
        <taxon>Pseudomonadati</taxon>
        <taxon>Verrucomicrobiota</taxon>
        <taxon>Verrucomicrobiia</taxon>
        <taxon>Verrucomicrobiales</taxon>
        <taxon>Verrucomicrobia subdivision 6</taxon>
    </lineage>
</organism>
<dbReference type="InterPro" id="IPR002740">
    <property type="entry name" value="EVE_domain"/>
</dbReference>
<dbReference type="InterPro" id="IPR015947">
    <property type="entry name" value="PUA-like_sf"/>
</dbReference>
<sequence>MTSWLVKQEPSKYPFSLFWKEKTTIWDGVRNYQARNFLRAMKVGDSVLYYHSVDEKAVVGLAQVLATAFPDPTSPKGEDWSSVKLKAVRAFAHPITLDQLKADKKFSDLLLLRQSRLSVMPIPAKLFSAIVRLGA</sequence>
<dbReference type="AlphaFoldDB" id="A0A0R2RKV8"/>
<gene>
    <name evidence="2" type="ORF">ABR82_04320</name>
</gene>
<reference evidence="2 3" key="1">
    <citation type="submission" date="2015-10" db="EMBL/GenBank/DDBJ databases">
        <title>Metagenome-Assembled Genomes uncover a global brackish microbiome.</title>
        <authorList>
            <person name="Hugerth L.W."/>
            <person name="Larsson J."/>
            <person name="Alneberg J."/>
            <person name="Lindh M.V."/>
            <person name="Legrand C."/>
            <person name="Pinhassi J."/>
            <person name="Andersson A.F."/>
        </authorList>
    </citation>
    <scope>NUCLEOTIDE SEQUENCE [LARGE SCALE GENOMIC DNA]</scope>
    <source>
        <strain evidence="2">BACL18 MAG-120507-bin52</strain>
    </source>
</reference>
<accession>A0A0R2RKV8</accession>
<protein>
    <submittedName>
        <fullName evidence="2">Ubiquinol-cytochrome C reductase</fullName>
    </submittedName>
</protein>
<comment type="caution">
    <text evidence="2">The sequence shown here is derived from an EMBL/GenBank/DDBJ whole genome shotgun (WGS) entry which is preliminary data.</text>
</comment>
<dbReference type="InterPro" id="IPR052181">
    <property type="entry name" value="5hmC_binding"/>
</dbReference>
<dbReference type="Proteomes" id="UP000051269">
    <property type="component" value="Unassembled WGS sequence"/>
</dbReference>
<evidence type="ECO:0000259" key="1">
    <source>
        <dbReference type="Pfam" id="PF01878"/>
    </source>
</evidence>
<dbReference type="Pfam" id="PF01878">
    <property type="entry name" value="EVE"/>
    <property type="match status" value="1"/>
</dbReference>
<name>A0A0R2RKV8_9BACT</name>
<dbReference type="Gene3D" id="3.10.590.10">
    <property type="entry name" value="ph1033 like domains"/>
    <property type="match status" value="1"/>
</dbReference>
<dbReference type="PANTHER" id="PTHR14087:SF7">
    <property type="entry name" value="THYMOCYTE NUCLEAR PROTEIN 1"/>
    <property type="match status" value="1"/>
</dbReference>
<dbReference type="EMBL" id="LIBO01000003">
    <property type="protein sequence ID" value="KRO63214.1"/>
    <property type="molecule type" value="Genomic_DNA"/>
</dbReference>
<dbReference type="SUPFAM" id="SSF88697">
    <property type="entry name" value="PUA domain-like"/>
    <property type="match status" value="1"/>
</dbReference>